<organism evidence="1 2">
    <name type="scientific">Luteolibacter luteus</name>
    <dbReference type="NCBI Taxonomy" id="2728835"/>
    <lineage>
        <taxon>Bacteria</taxon>
        <taxon>Pseudomonadati</taxon>
        <taxon>Verrucomicrobiota</taxon>
        <taxon>Verrucomicrobiia</taxon>
        <taxon>Verrucomicrobiales</taxon>
        <taxon>Verrucomicrobiaceae</taxon>
        <taxon>Luteolibacter</taxon>
    </lineage>
</organism>
<dbReference type="SUPFAM" id="SSF54631">
    <property type="entry name" value="CBS-domain pair"/>
    <property type="match status" value="1"/>
</dbReference>
<dbReference type="PANTHER" id="PTHR43099:SF5">
    <property type="entry name" value="HLYC_CORC FAMILY TRANSPORTER"/>
    <property type="match status" value="1"/>
</dbReference>
<keyword evidence="2" id="KW-1185">Reference proteome</keyword>
<proteinExistence type="predicted"/>
<dbReference type="PANTHER" id="PTHR43099">
    <property type="entry name" value="UPF0053 PROTEIN YRKA"/>
    <property type="match status" value="1"/>
</dbReference>
<dbReference type="EMBL" id="CP051774">
    <property type="protein sequence ID" value="QJE97912.1"/>
    <property type="molecule type" value="Genomic_DNA"/>
</dbReference>
<dbReference type="RefSeq" id="WP_169456338.1">
    <property type="nucleotide sequence ID" value="NZ_CP051774.1"/>
</dbReference>
<dbReference type="InterPro" id="IPR051676">
    <property type="entry name" value="UPF0053_domain"/>
</dbReference>
<accession>A0A858RM70</accession>
<reference evidence="1 2" key="1">
    <citation type="submission" date="2020-04" db="EMBL/GenBank/DDBJ databases">
        <title>Luteolibacter sp. G-1-1-1 isolated from soil.</title>
        <authorList>
            <person name="Dahal R.H."/>
        </authorList>
    </citation>
    <scope>NUCLEOTIDE SEQUENCE [LARGE SCALE GENOMIC DNA]</scope>
    <source>
        <strain evidence="1 2">G-1-1-1</strain>
    </source>
</reference>
<dbReference type="Proteomes" id="UP000501812">
    <property type="component" value="Chromosome"/>
</dbReference>
<sequence>MDQRSDLIMDLITRAGEARSAEAIHRQEEIMIIHAATLSARRIRTLMVPAGKVKTFHAGKTLRKNLLDLGAPYHRFYPVSSDGSFDSLTGYVCLRDLLLDKLLDGEGGDPDWHRHIRPLQEVEASSPVTPLLTGFLDRKDIAALVKKDGSNVGWVTMDDVIETLLGVRG</sequence>
<name>A0A858RM70_9BACT</name>
<evidence type="ECO:0008006" key="3">
    <source>
        <dbReference type="Google" id="ProtNLM"/>
    </source>
</evidence>
<evidence type="ECO:0000313" key="1">
    <source>
        <dbReference type="EMBL" id="QJE97912.1"/>
    </source>
</evidence>
<dbReference type="AlphaFoldDB" id="A0A858RM70"/>
<dbReference type="KEGG" id="luo:HHL09_19690"/>
<protein>
    <recommendedName>
        <fullName evidence="3">CBS domain-containing protein</fullName>
    </recommendedName>
</protein>
<dbReference type="InterPro" id="IPR046342">
    <property type="entry name" value="CBS_dom_sf"/>
</dbReference>
<dbReference type="Gene3D" id="3.10.580.10">
    <property type="entry name" value="CBS-domain"/>
    <property type="match status" value="1"/>
</dbReference>
<evidence type="ECO:0000313" key="2">
    <source>
        <dbReference type="Proteomes" id="UP000501812"/>
    </source>
</evidence>
<gene>
    <name evidence="1" type="ORF">HHL09_19690</name>
</gene>